<gene>
    <name evidence="2" type="ORF">L916_12187</name>
</gene>
<reference evidence="2" key="1">
    <citation type="submission" date="2013-11" db="EMBL/GenBank/DDBJ databases">
        <title>The Genome Sequence of Phytophthora parasitica CJ05E6.</title>
        <authorList>
            <consortium name="The Broad Institute Genomics Platform"/>
            <person name="Russ C."/>
            <person name="Tyler B."/>
            <person name="Panabieres F."/>
            <person name="Shan W."/>
            <person name="Tripathy S."/>
            <person name="Grunwald N."/>
            <person name="Machado M."/>
            <person name="Johnson C.S."/>
            <person name="Arredondo F."/>
            <person name="Hong C."/>
            <person name="Coffey M."/>
            <person name="Young S.K."/>
            <person name="Zeng Q."/>
            <person name="Gargeya S."/>
            <person name="Fitzgerald M."/>
            <person name="Abouelleil A."/>
            <person name="Alvarado L."/>
            <person name="Chapman S.B."/>
            <person name="Gainer-Dewar J."/>
            <person name="Goldberg J."/>
            <person name="Griggs A."/>
            <person name="Gujja S."/>
            <person name="Hansen M."/>
            <person name="Howarth C."/>
            <person name="Imamovic A."/>
            <person name="Ireland A."/>
            <person name="Larimer J."/>
            <person name="McCowan C."/>
            <person name="Murphy C."/>
            <person name="Pearson M."/>
            <person name="Poon T.W."/>
            <person name="Priest M."/>
            <person name="Roberts A."/>
            <person name="Saif S."/>
            <person name="Shea T."/>
            <person name="Sykes S."/>
            <person name="Wortman J."/>
            <person name="Nusbaum C."/>
            <person name="Birren B."/>
        </authorList>
    </citation>
    <scope>NUCLEOTIDE SEQUENCE [LARGE SCALE GENOMIC DNA]</scope>
    <source>
        <strain evidence="2">CJ05E6</strain>
    </source>
</reference>
<dbReference type="EMBL" id="KI673933">
    <property type="protein sequence ID" value="ETL35719.1"/>
    <property type="molecule type" value="Genomic_DNA"/>
</dbReference>
<name>W2INA3_PHYNI</name>
<feature type="region of interest" description="Disordered" evidence="1">
    <location>
        <begin position="1"/>
        <end position="31"/>
    </location>
</feature>
<protein>
    <recommendedName>
        <fullName evidence="3">BED-type domain-containing protein</fullName>
    </recommendedName>
</protein>
<dbReference type="AlphaFoldDB" id="W2INA3"/>
<dbReference type="Proteomes" id="UP000053864">
    <property type="component" value="Unassembled WGS sequence"/>
</dbReference>
<organism evidence="2">
    <name type="scientific">Phytophthora nicotianae</name>
    <name type="common">Potato buckeye rot agent</name>
    <name type="synonym">Phytophthora parasitica</name>
    <dbReference type="NCBI Taxonomy" id="4792"/>
    <lineage>
        <taxon>Eukaryota</taxon>
        <taxon>Sar</taxon>
        <taxon>Stramenopiles</taxon>
        <taxon>Oomycota</taxon>
        <taxon>Peronosporomycetes</taxon>
        <taxon>Peronosporales</taxon>
        <taxon>Peronosporaceae</taxon>
        <taxon>Phytophthora</taxon>
    </lineage>
</organism>
<feature type="compositionally biased region" description="Low complexity" evidence="1">
    <location>
        <begin position="1"/>
        <end position="17"/>
    </location>
</feature>
<evidence type="ECO:0008006" key="3">
    <source>
        <dbReference type="Google" id="ProtNLM"/>
    </source>
</evidence>
<sequence>MVFFSASAVPASRPAASGDEPSAQQAVRRGGRPYDPVWDQVLVEDGIVSCLKCEKIIHTSGKTHVERVRYHFEKKCTKRLKTPLITSAFRAALSPRSHWFRC</sequence>
<evidence type="ECO:0000313" key="2">
    <source>
        <dbReference type="EMBL" id="ETL35719.1"/>
    </source>
</evidence>
<proteinExistence type="predicted"/>
<accession>W2INA3</accession>
<dbReference type="VEuPathDB" id="FungiDB:PPTG_09453"/>
<evidence type="ECO:0000256" key="1">
    <source>
        <dbReference type="SAM" id="MobiDB-lite"/>
    </source>
</evidence>